<dbReference type="Pfam" id="PF13717">
    <property type="entry name" value="Zn_ribbon_4"/>
    <property type="match status" value="1"/>
</dbReference>
<dbReference type="SMART" id="SM00028">
    <property type="entry name" value="TPR"/>
    <property type="match status" value="16"/>
</dbReference>
<evidence type="ECO:0000313" key="7">
    <source>
        <dbReference type="Proteomes" id="UP000019678"/>
    </source>
</evidence>
<evidence type="ECO:0000256" key="4">
    <source>
        <dbReference type="SAM" id="MobiDB-lite"/>
    </source>
</evidence>
<feature type="compositionally biased region" description="Pro residues" evidence="4">
    <location>
        <begin position="488"/>
        <end position="515"/>
    </location>
</feature>
<evidence type="ECO:0000256" key="1">
    <source>
        <dbReference type="ARBA" id="ARBA00022737"/>
    </source>
</evidence>
<dbReference type="Gene3D" id="1.25.40.10">
    <property type="entry name" value="Tetratricopeptide repeat domain"/>
    <property type="match status" value="3"/>
</dbReference>
<dbReference type="PROSITE" id="PS50005">
    <property type="entry name" value="TPR"/>
    <property type="match status" value="5"/>
</dbReference>
<dbReference type="Pfam" id="PF13181">
    <property type="entry name" value="TPR_8"/>
    <property type="match status" value="2"/>
</dbReference>
<evidence type="ECO:0000256" key="3">
    <source>
        <dbReference type="PROSITE-ProRule" id="PRU00339"/>
    </source>
</evidence>
<protein>
    <submittedName>
        <fullName evidence="6">TPR domain protein, putative component of TonB system</fullName>
    </submittedName>
</protein>
<feature type="compositionally biased region" description="Basic and acidic residues" evidence="4">
    <location>
        <begin position="628"/>
        <end position="643"/>
    </location>
</feature>
<keyword evidence="7" id="KW-1185">Reference proteome</keyword>
<dbReference type="PANTHER" id="PTHR44858">
    <property type="entry name" value="TETRATRICOPEPTIDE REPEAT PROTEIN 6"/>
    <property type="match status" value="1"/>
</dbReference>
<feature type="compositionally biased region" description="Low complexity" evidence="4">
    <location>
        <begin position="384"/>
        <end position="406"/>
    </location>
</feature>
<feature type="domain" description="Zinc finger/thioredoxin putative" evidence="5">
    <location>
        <begin position="4"/>
        <end position="35"/>
    </location>
</feature>
<dbReference type="InterPro" id="IPR050498">
    <property type="entry name" value="Ycf3"/>
</dbReference>
<feature type="repeat" description="TPR" evidence="3">
    <location>
        <begin position="1152"/>
        <end position="1185"/>
    </location>
</feature>
<dbReference type="NCBIfam" id="TIGR02098">
    <property type="entry name" value="MJ0042_CXXC"/>
    <property type="match status" value="1"/>
</dbReference>
<dbReference type="InterPro" id="IPR011723">
    <property type="entry name" value="Znf/thioredoxin_put"/>
</dbReference>
<feature type="compositionally biased region" description="Pro residues" evidence="4">
    <location>
        <begin position="424"/>
        <end position="441"/>
    </location>
</feature>
<dbReference type="Pfam" id="PF13174">
    <property type="entry name" value="TPR_6"/>
    <property type="match status" value="1"/>
</dbReference>
<dbReference type="Pfam" id="PF13432">
    <property type="entry name" value="TPR_16"/>
    <property type="match status" value="5"/>
</dbReference>
<dbReference type="InterPro" id="IPR011990">
    <property type="entry name" value="TPR-like_helical_dom_sf"/>
</dbReference>
<evidence type="ECO:0000313" key="6">
    <source>
        <dbReference type="EMBL" id="EYF03927.1"/>
    </source>
</evidence>
<reference evidence="6 7" key="1">
    <citation type="submission" date="2013-05" db="EMBL/GenBank/DDBJ databases">
        <title>Genome assembly of Chondromyces apiculatus DSM 436.</title>
        <authorList>
            <person name="Sharma G."/>
            <person name="Khatri I."/>
            <person name="Kaur C."/>
            <person name="Mayilraj S."/>
            <person name="Subramanian S."/>
        </authorList>
    </citation>
    <scope>NUCLEOTIDE SEQUENCE [LARGE SCALE GENOMIC DNA]</scope>
    <source>
        <strain evidence="6 7">DSM 436</strain>
    </source>
</reference>
<dbReference type="Pfam" id="PF14559">
    <property type="entry name" value="TPR_19"/>
    <property type="match status" value="1"/>
</dbReference>
<dbReference type="EMBL" id="ASRX01000040">
    <property type="protein sequence ID" value="EYF03927.1"/>
    <property type="molecule type" value="Genomic_DNA"/>
</dbReference>
<keyword evidence="2 3" id="KW-0802">TPR repeat</keyword>
<feature type="compositionally biased region" description="Basic and acidic residues" evidence="4">
    <location>
        <begin position="164"/>
        <end position="176"/>
    </location>
</feature>
<feature type="repeat" description="TPR" evidence="3">
    <location>
        <begin position="1323"/>
        <end position="1356"/>
    </location>
</feature>
<feature type="compositionally biased region" description="Low complexity" evidence="4">
    <location>
        <begin position="516"/>
        <end position="537"/>
    </location>
</feature>
<dbReference type="OrthoDB" id="5478326at2"/>
<feature type="repeat" description="TPR" evidence="3">
    <location>
        <begin position="946"/>
        <end position="979"/>
    </location>
</feature>
<dbReference type="PANTHER" id="PTHR44858:SF1">
    <property type="entry name" value="UDP-N-ACETYLGLUCOSAMINE--PEPTIDE N-ACETYLGLUCOSAMINYLTRANSFERASE SPINDLY-RELATED"/>
    <property type="match status" value="1"/>
</dbReference>
<gene>
    <name evidence="6" type="ORF">CAP_5028</name>
</gene>
<feature type="compositionally biased region" description="Pro residues" evidence="4">
    <location>
        <begin position="130"/>
        <end position="151"/>
    </location>
</feature>
<dbReference type="eggNOG" id="COG0457">
    <property type="taxonomic scope" value="Bacteria"/>
</dbReference>
<dbReference type="SUPFAM" id="SSF48452">
    <property type="entry name" value="TPR-like"/>
    <property type="match status" value="4"/>
</dbReference>
<dbReference type="STRING" id="1192034.CAP_5028"/>
<dbReference type="Proteomes" id="UP000019678">
    <property type="component" value="Unassembled WGS sequence"/>
</dbReference>
<feature type="compositionally biased region" description="Low complexity" evidence="4">
    <location>
        <begin position="42"/>
        <end position="81"/>
    </location>
</feature>
<evidence type="ECO:0000259" key="5">
    <source>
        <dbReference type="Pfam" id="PF13717"/>
    </source>
</evidence>
<name>A0A017T4J7_9BACT</name>
<comment type="caution">
    <text evidence="6">The sequence shown here is derived from an EMBL/GenBank/DDBJ whole genome shotgun (WGS) entry which is preliminary data.</text>
</comment>
<feature type="repeat" description="TPR" evidence="3">
    <location>
        <begin position="912"/>
        <end position="945"/>
    </location>
</feature>
<dbReference type="RefSeq" id="WP_044245028.1">
    <property type="nucleotide sequence ID" value="NZ_ASRX01000040.1"/>
</dbReference>
<keyword evidence="1" id="KW-0677">Repeat</keyword>
<feature type="repeat" description="TPR" evidence="3">
    <location>
        <begin position="1399"/>
        <end position="1432"/>
    </location>
</feature>
<dbReference type="InterPro" id="IPR019734">
    <property type="entry name" value="TPR_rpt"/>
</dbReference>
<proteinExistence type="predicted"/>
<organism evidence="6 7">
    <name type="scientific">Chondromyces apiculatus DSM 436</name>
    <dbReference type="NCBI Taxonomy" id="1192034"/>
    <lineage>
        <taxon>Bacteria</taxon>
        <taxon>Pseudomonadati</taxon>
        <taxon>Myxococcota</taxon>
        <taxon>Polyangia</taxon>
        <taxon>Polyangiales</taxon>
        <taxon>Polyangiaceae</taxon>
        <taxon>Chondromyces</taxon>
    </lineage>
</organism>
<sequence length="1452" mass="153391">MVVKVECDGCKSPYQVDERRIPPTGLKMRCPKCGKSLLVSKPGAEPAPAAAPAGGDEADLPAIAPRKGVAPRPAAAAPSAEPQRKAPPPRRGFGEIDLQVDLPSPDEPGALGEADFGEDDLPIVRGTAPRPAPATPAPRPGPPAPAQPFPRPNARTVRASPAALREDSSDMNDEHGGAPPILTGDPFSADSADLPSPQRPRPAPAGGRSRTASFGQLDAIDLPDAPKPGPASTRGRTVAFGATEEPEFEPAQRQPPSRRGRTVAFGGTDLDIETPAAMPSPAIPPRRGRTASFGRIDIADGLTAPRPVEAPAPPGRGRTMAFGELDVEHAIESPDDGGELDLPSSRHGHGTATHGFGELDLPLEQDDELALPSPAPDHGLPIVAAGLPTPAGAGLPSPASAGLPTPGRGPGLPSPGGVAGLPAASPPFGGPPPRRPLPSSPGPTSGVPSSNGGVAGAGVVVGAELFDEAPPGYDDSRVGAAFQTSGPRPLPPNAPAPPTPAQPPPSAAAPPPASPSPAVTAASPASPASPPVARSAPEVLQPRRAPTEIAPTALEQDLGEELSLEEAPPRYSNTGAAAVYDPSDRSSNFQGEMEDDGSIELGEPHPTVGDEVDLSGAGEEADLTAEAPKTERKRDASADEQTKRPKLRRYLIAVVAATAVAGGALALAPDIGPFGVNFVSDRLNASAHEATLGEQRARARAELGKDTNTAANKLLADIKVAQRSTPRHRPTAAYASYLAFARALRFGRRSIDEAYGKEMLDQARTRPGDLVTLAEAAQDALAGQLPKARLSAQALTARLPDDIDVAVLVGEIELAARDTAKAVEAWKRAVKIDESARTLYGLARAQQAAGDLPSAESSARAAFAASPAHAGSRILLASLLSSGGREQEALDLLAKVTDDPEIRGASADPELVEAYTLIGNIHLSRSRMSAAEHAFAAALKLDPQAVRALVGNGELFYRSGRYSEALARFEAATRAEGDNALAKVGAAKTWLAQERMKEAKDSLKKLREERPTDPLVNYWLGRAELALGNKKEAEQAYLDAVKIPENRPEIVDAYVALASLLSGLGRADDAASKLAEATEKFPDLPALHRAKGEVALQTGRYEEARKEFELALGKEEDLGTRFKLGVTFRRLHLFDDASKTFDQVAAADKDYPGLALERGLLFEETGQSERALEMYADALRKAPDDIDLKLRVGSAQVMAGYPDKAEPILREVLKNRPNSAEANHFLGRALLGRGQNLAEAMRFLERASEIDGNRAEYHLYVGWAANDAGQPGKAELSLRRSLELDQELADAYWQRGVLLQKQGATLDALKDLQIALEKRPSRYEAYATMALCYQDQGDWARAEESWRKAITANGKNSEWHYRLGKIYATRGNRQGAATEMDQAVTIAEQPDHGAPPWLFDAYFLLAESMRATGNKEKAIRGYQRFLELAPRENAYRTDAQQALQSLGATAPR</sequence>
<accession>A0A017T4J7</accession>
<evidence type="ECO:0000256" key="2">
    <source>
        <dbReference type="ARBA" id="ARBA00022803"/>
    </source>
</evidence>
<feature type="compositionally biased region" description="Low complexity" evidence="4">
    <location>
        <begin position="442"/>
        <end position="463"/>
    </location>
</feature>
<feature type="region of interest" description="Disordered" evidence="4">
    <location>
        <begin position="37"/>
        <end position="643"/>
    </location>
</feature>